<dbReference type="InterPro" id="IPR047183">
    <property type="entry name" value="GDO-like"/>
</dbReference>
<proteinExistence type="predicted"/>
<protein>
    <submittedName>
        <fullName evidence="4">Putative gentisate 1,2-dioxygenase</fullName>
    </submittedName>
</protein>
<feature type="domain" description="Cupin type-2" evidence="3">
    <location>
        <begin position="89"/>
        <end position="156"/>
    </location>
</feature>
<evidence type="ECO:0000256" key="2">
    <source>
        <dbReference type="ARBA" id="ARBA00023002"/>
    </source>
</evidence>
<dbReference type="InterPro" id="IPR013096">
    <property type="entry name" value="Cupin_2"/>
</dbReference>
<accession>X0RDZ1</accession>
<dbReference type="CDD" id="cd02216">
    <property type="entry name" value="cupin_GDO-like_N"/>
    <property type="match status" value="1"/>
</dbReference>
<keyword evidence="2" id="KW-0560">Oxidoreductase</keyword>
<dbReference type="Pfam" id="PF07883">
    <property type="entry name" value="Cupin_2"/>
    <property type="match status" value="1"/>
</dbReference>
<comment type="caution">
    <text evidence="4">The sequence shown here is derived from an EMBL/GenBank/DDBJ whole genome shotgun (WGS) entry which is preliminary data.</text>
</comment>
<dbReference type="RefSeq" id="WP_052033624.1">
    <property type="nucleotide sequence ID" value="NZ_BAWF01000073.1"/>
</dbReference>
<dbReference type="OrthoDB" id="285029at2"/>
<dbReference type="PANTHER" id="PTHR41517:SF1">
    <property type="entry name" value="CUPIN"/>
    <property type="match status" value="1"/>
</dbReference>
<evidence type="ECO:0000259" key="3">
    <source>
        <dbReference type="Pfam" id="PF07883"/>
    </source>
</evidence>
<dbReference type="Proteomes" id="UP000019491">
    <property type="component" value="Unassembled WGS sequence"/>
</dbReference>
<dbReference type="SUPFAM" id="SSF51182">
    <property type="entry name" value="RmlC-like cupins"/>
    <property type="match status" value="1"/>
</dbReference>
<dbReference type="GO" id="GO:0051213">
    <property type="term" value="F:dioxygenase activity"/>
    <property type="evidence" value="ECO:0007669"/>
    <property type="project" value="UniProtKB-KW"/>
</dbReference>
<dbReference type="Gene3D" id="2.60.120.10">
    <property type="entry name" value="Jelly Rolls"/>
    <property type="match status" value="1"/>
</dbReference>
<dbReference type="CDD" id="cd06992">
    <property type="entry name" value="cupin_GDO-like_C"/>
    <property type="match status" value="1"/>
</dbReference>
<dbReference type="EMBL" id="BAWF01000073">
    <property type="protein sequence ID" value="GAF49265.1"/>
    <property type="molecule type" value="Genomic_DNA"/>
</dbReference>
<dbReference type="PANTHER" id="PTHR41517">
    <property type="entry name" value="1,2-DIOXYGENASE PROTEIN-RELATED"/>
    <property type="match status" value="1"/>
</dbReference>
<sequence length="344" mass="38747">MTIVNDDEAYSGLAKLGAAPLWRYLGDLFRPEPRSAAVPTVWHYESLRKYAMYFAEHLPIEDAQRRVLMLVNPGLQEPPATVNTLYAGIQILLPGEQAPAHRHTSNAFRFVIEGSGVYTTVDGERVHMHPGDLLMTAGWQWHDHFHPGDDPMMWLDGLDYPLINMLETGFHELHPDEFQKSVAPDNISTRQFIHGRLNPTWARQASPNTPVGNYPWAETERALAAIGDDVDGCEYDGVALEYTNPLTGGSVLPTIGCQIQRFKPGFVGRPRRHTPSVICHVVRGHGSTQVGDTLLEWHPNDVFVIPGWAFYQHRNAAWDEDAVLFTYSNEPVMKALNLYREESL</sequence>
<dbReference type="AlphaFoldDB" id="X0RDZ1"/>
<keyword evidence="5" id="KW-1185">Reference proteome</keyword>
<evidence type="ECO:0000313" key="4">
    <source>
        <dbReference type="EMBL" id="GAF49265.1"/>
    </source>
</evidence>
<keyword evidence="1 4" id="KW-0223">Dioxygenase</keyword>
<reference evidence="4 5" key="1">
    <citation type="submission" date="2014-02" db="EMBL/GenBank/DDBJ databases">
        <title>Whole genome shotgun sequence of Rhodococcus wratislaviensis NBRC 100605.</title>
        <authorList>
            <person name="Hosoyama A."/>
            <person name="Tsuchikane K."/>
            <person name="Yoshida I."/>
            <person name="Ohji S."/>
            <person name="Ichikawa N."/>
            <person name="Yamazoe A."/>
            <person name="Fujita N."/>
        </authorList>
    </citation>
    <scope>NUCLEOTIDE SEQUENCE [LARGE SCALE GENOMIC DNA]</scope>
    <source>
        <strain evidence="4 5">NBRC 100605</strain>
    </source>
</reference>
<gene>
    <name evidence="4" type="ORF">RW1_073_00140</name>
</gene>
<dbReference type="InterPro" id="IPR011051">
    <property type="entry name" value="RmlC_Cupin_sf"/>
</dbReference>
<evidence type="ECO:0000256" key="1">
    <source>
        <dbReference type="ARBA" id="ARBA00022964"/>
    </source>
</evidence>
<name>X0RDZ1_RHOWR</name>
<organism evidence="4 5">
    <name type="scientific">Rhodococcus wratislaviensis NBRC 100605</name>
    <dbReference type="NCBI Taxonomy" id="1219028"/>
    <lineage>
        <taxon>Bacteria</taxon>
        <taxon>Bacillati</taxon>
        <taxon>Actinomycetota</taxon>
        <taxon>Actinomycetes</taxon>
        <taxon>Mycobacteriales</taxon>
        <taxon>Nocardiaceae</taxon>
        <taxon>Rhodococcus</taxon>
    </lineage>
</organism>
<evidence type="ECO:0000313" key="5">
    <source>
        <dbReference type="Proteomes" id="UP000019491"/>
    </source>
</evidence>
<dbReference type="InterPro" id="IPR014710">
    <property type="entry name" value="RmlC-like_jellyroll"/>
</dbReference>